<dbReference type="OMA" id="PYYKACP"/>
<dbReference type="Pfam" id="PF07841">
    <property type="entry name" value="DM4_12"/>
    <property type="match status" value="1"/>
</dbReference>
<dbReference type="HOGENOM" id="CLU_068975_0_0_1"/>
<feature type="signal peptide" evidence="1">
    <location>
        <begin position="1"/>
        <end position="27"/>
    </location>
</feature>
<dbReference type="EMBL" id="KB741266">
    <property type="protein sequence ID" value="ENN71494.1"/>
    <property type="molecule type" value="Genomic_DNA"/>
</dbReference>
<reference evidence="4" key="3">
    <citation type="submission" date="2024-08" db="UniProtKB">
        <authorList>
            <consortium name="EnsemblMetazoa"/>
        </authorList>
    </citation>
    <scope>IDENTIFICATION</scope>
</reference>
<dbReference type="EMBL" id="BT127619">
    <property type="protein sequence ID" value="AEE62581.1"/>
    <property type="molecule type" value="mRNA"/>
</dbReference>
<dbReference type="EnsemblMetazoa" id="XM_019914233.1">
    <property type="protein sequence ID" value="XP_019769792.1"/>
    <property type="gene ID" value="LOC109544171"/>
</dbReference>
<sequence length="278" mass="30134">MGAAQVSAPHSIALVVLLGILVSPVVPRSEAVPQSQQQPKSRQKRILWVTEDGRLALPPGTTMVISPSLSMPFVRHPPKGFFSNITISLPFTIDFDKLGLTDNENPFGDVPPLLARSMGRAAGGVLADYIGNILEGRKGKRSADTPHPGLAGQLQGGERALLYLAVEELLENFGLDGRACLLRAICEVHAHPLRGFGLLGEMLKLFLSASKSPYAHLMQDYVEAEKAGRGGKEGPAECWPYMKDCPKSIFMRRHSPYSQDMDNEVGEETIHNPAVGSM</sequence>
<keyword evidence="5" id="KW-1185">Reference proteome</keyword>
<reference evidence="2" key="1">
    <citation type="journal article" date="2012" name="Insect Biochem. Mol. Biol.">
        <title>Transcriptome and full-length cDNA resources for the mountain pine beetle, Dendroctonus ponderosae Hopkins, a major insect pest of pine forests.</title>
        <authorList>
            <person name="Keeling C.I."/>
            <person name="Henderson H."/>
            <person name="Li M."/>
            <person name="Yuen M."/>
            <person name="Clark E.L."/>
            <person name="Fraser J.D."/>
            <person name="Huber D.P."/>
            <person name="Liao N.Y."/>
            <person name="Roderick Docking T."/>
            <person name="Birol I."/>
            <person name="Chan S.K."/>
            <person name="Taylor G.A."/>
            <person name="Palmquist D."/>
            <person name="Jones S.J."/>
            <person name="Bohlmann J."/>
        </authorList>
    </citation>
    <scope>NUCLEOTIDE SEQUENCE</scope>
    <source>
        <tissue evidence="2">Pupae</tissue>
    </source>
</reference>
<evidence type="ECO:0000313" key="5">
    <source>
        <dbReference type="Proteomes" id="UP000019118"/>
    </source>
</evidence>
<accession>J3JWK1</accession>
<dbReference type="EnsemblMetazoa" id="XM_019914230.1">
    <property type="protein sequence ID" value="XP_019769789.1"/>
    <property type="gene ID" value="LOC109544171"/>
</dbReference>
<dbReference type="SMART" id="SM00718">
    <property type="entry name" value="DM4_12"/>
    <property type="match status" value="1"/>
</dbReference>
<keyword evidence="1" id="KW-0732">Signal</keyword>
<dbReference type="AlphaFoldDB" id="J3JWK1"/>
<reference evidence="3 5" key="2">
    <citation type="journal article" date="2013" name="Genome Biol.">
        <title>Draft genome of the mountain pine beetle, Dendroctonus ponderosae Hopkins, a major forest pest.</title>
        <authorList>
            <person name="Keeling C.I."/>
            <person name="Yuen M.M."/>
            <person name="Liao N.Y."/>
            <person name="Docking T.R."/>
            <person name="Chan S.K."/>
            <person name="Taylor G.A."/>
            <person name="Palmquist D.L."/>
            <person name="Jackman S.D."/>
            <person name="Nguyen A."/>
            <person name="Li M."/>
            <person name="Henderson H."/>
            <person name="Janes J.K."/>
            <person name="Zhao Y."/>
            <person name="Pandoh P."/>
            <person name="Moore R."/>
            <person name="Sperling F.A."/>
            <person name="Huber D.P."/>
            <person name="Birol I."/>
            <person name="Jones S.J."/>
            <person name="Bohlmann J."/>
        </authorList>
    </citation>
    <scope>NUCLEOTIDE SEQUENCE</scope>
</reference>
<evidence type="ECO:0000313" key="2">
    <source>
        <dbReference type="EMBL" id="AEE62581.1"/>
    </source>
</evidence>
<gene>
    <name evidence="4" type="primary">109544171</name>
    <name evidence="3" type="ORF">YQE_11789</name>
</gene>
<feature type="chain" id="PRO_5010968658" evidence="1">
    <location>
        <begin position="28"/>
        <end position="278"/>
    </location>
</feature>
<evidence type="ECO:0000256" key="1">
    <source>
        <dbReference type="SAM" id="SignalP"/>
    </source>
</evidence>
<protein>
    <submittedName>
        <fullName evidence="2 4">Uncharacterized protein</fullName>
    </submittedName>
</protein>
<dbReference type="PANTHER" id="PTHR21398:SF6">
    <property type="entry name" value="AGAP007094-PA"/>
    <property type="match status" value="1"/>
</dbReference>
<organism evidence="2">
    <name type="scientific">Dendroctonus ponderosae</name>
    <name type="common">Mountain pine beetle</name>
    <dbReference type="NCBI Taxonomy" id="77166"/>
    <lineage>
        <taxon>Eukaryota</taxon>
        <taxon>Metazoa</taxon>
        <taxon>Ecdysozoa</taxon>
        <taxon>Arthropoda</taxon>
        <taxon>Hexapoda</taxon>
        <taxon>Insecta</taxon>
        <taxon>Pterygota</taxon>
        <taxon>Neoptera</taxon>
        <taxon>Endopterygota</taxon>
        <taxon>Coleoptera</taxon>
        <taxon>Polyphaga</taxon>
        <taxon>Cucujiformia</taxon>
        <taxon>Curculionidae</taxon>
        <taxon>Scolytinae</taxon>
        <taxon>Dendroctonus</taxon>
    </lineage>
</organism>
<dbReference type="EnsemblMetazoa" id="XM_019914232.1">
    <property type="protein sequence ID" value="XP_019769791.1"/>
    <property type="gene ID" value="LOC109544171"/>
</dbReference>
<dbReference type="KEGG" id="dpa:109544171"/>
<dbReference type="Proteomes" id="UP000019118">
    <property type="component" value="Unassembled WGS sequence"/>
</dbReference>
<name>J3JWK1_DENPD</name>
<evidence type="ECO:0000313" key="4">
    <source>
        <dbReference type="EnsemblMetazoa" id="XP_019769789.1"/>
    </source>
</evidence>
<dbReference type="OrthoDB" id="6339724at2759"/>
<dbReference type="InterPro" id="IPR006631">
    <property type="entry name" value="DM4_12"/>
</dbReference>
<dbReference type="PANTHER" id="PTHR21398">
    <property type="entry name" value="AGAP007094-PA"/>
    <property type="match status" value="1"/>
</dbReference>
<evidence type="ECO:0000313" key="3">
    <source>
        <dbReference type="EMBL" id="ENN71494.1"/>
    </source>
</evidence>
<proteinExistence type="evidence at transcript level"/>